<dbReference type="EMBL" id="AP035884">
    <property type="protein sequence ID" value="BFP50196.1"/>
    <property type="molecule type" value="Genomic_DNA"/>
</dbReference>
<name>A0AB33K3Y4_9ACTN</name>
<dbReference type="AlphaFoldDB" id="A0AB33K3Y4"/>
<gene>
    <name evidence="3" type="ORF">SCMC78_00030</name>
    <name evidence="4" type="ORF">SCMC78_73780</name>
</gene>
<sequence length="325" mass="34023">MVQARPATTADEAVDTPRREGRLPRTWRAAHEPAAGVPRWARRVAYAVPLVVLPSGIWRLGVLFTADKRGGSIADWAMNGYIVLLTLVSEVLAFTAVGLVARWGEVFPRWMPGLGGRRVPTAAAVVPATIGAAILTLVFTVIAIITTVTQSKANGDPLPADFPSKAGGWETVCFYAAYVPLVLWGPMLGILTYAYWRRRRSATAWPLMPSAVGGCVRGGGGGAGSVGRAWSSGVLRAWWAARSRRAVVPEGGPVRQVAVSGAVRARCAVKGLGHAVHAVGECGPLTGAHQERGVPLREGLVDPAHQGAVSAGGGAPLCLVKVEGQ</sequence>
<dbReference type="EMBL" id="AP035884">
    <property type="protein sequence ID" value="BFP57571.1"/>
    <property type="molecule type" value="Genomic_DNA"/>
</dbReference>
<evidence type="ECO:0000313" key="3">
    <source>
        <dbReference type="EMBL" id="BFP50196.1"/>
    </source>
</evidence>
<keyword evidence="2" id="KW-1133">Transmembrane helix</keyword>
<keyword evidence="2" id="KW-0812">Transmembrane</keyword>
<feature type="transmembrane region" description="Helical" evidence="2">
    <location>
        <begin position="78"/>
        <end position="101"/>
    </location>
</feature>
<evidence type="ECO:0008006" key="5">
    <source>
        <dbReference type="Google" id="ProtNLM"/>
    </source>
</evidence>
<evidence type="ECO:0000313" key="4">
    <source>
        <dbReference type="EMBL" id="BFP57571.1"/>
    </source>
</evidence>
<evidence type="ECO:0000256" key="2">
    <source>
        <dbReference type="SAM" id="Phobius"/>
    </source>
</evidence>
<feature type="transmembrane region" description="Helical" evidence="2">
    <location>
        <begin position="175"/>
        <end position="196"/>
    </location>
</feature>
<feature type="transmembrane region" description="Helical" evidence="2">
    <location>
        <begin position="122"/>
        <end position="145"/>
    </location>
</feature>
<feature type="transmembrane region" description="Helical" evidence="2">
    <location>
        <begin position="44"/>
        <end position="66"/>
    </location>
</feature>
<keyword evidence="2" id="KW-0472">Membrane</keyword>
<dbReference type="KEGG" id="stcm:SCMC78_73780"/>
<feature type="region of interest" description="Disordered" evidence="1">
    <location>
        <begin position="1"/>
        <end position="23"/>
    </location>
</feature>
<dbReference type="KEGG" id="stcm:SCMC78_00030"/>
<reference evidence="3" key="1">
    <citation type="submission" date="2024-07" db="EMBL/GenBank/DDBJ databases">
        <title>Complete genome sequences of cellulolytic bacteria, Kitasatospora sp. CMC57 and Streptomyces sp. CMC78, isolated from Japanese agricultural soil.</title>
        <authorList>
            <person name="Hashimoto T."/>
            <person name="Ito M."/>
            <person name="Iwamoto M."/>
            <person name="Fukahori D."/>
            <person name="Shoda T."/>
            <person name="Sakoda M."/>
            <person name="Morohoshi T."/>
            <person name="Mitsuboshi M."/>
            <person name="Nishizawa T."/>
        </authorList>
    </citation>
    <scope>NUCLEOTIDE SEQUENCE</scope>
    <source>
        <strain evidence="3">CMC78</strain>
    </source>
</reference>
<accession>A0AB33K3Y4</accession>
<evidence type="ECO:0000256" key="1">
    <source>
        <dbReference type="SAM" id="MobiDB-lite"/>
    </source>
</evidence>
<proteinExistence type="predicted"/>
<protein>
    <recommendedName>
        <fullName evidence="5">Integral membrane protein</fullName>
    </recommendedName>
</protein>
<organism evidence="3">
    <name type="scientific">Streptomyces sp. CMC78</name>
    <dbReference type="NCBI Taxonomy" id="3231512"/>
    <lineage>
        <taxon>Bacteria</taxon>
        <taxon>Bacillati</taxon>
        <taxon>Actinomycetota</taxon>
        <taxon>Actinomycetes</taxon>
        <taxon>Kitasatosporales</taxon>
        <taxon>Streptomycetaceae</taxon>
        <taxon>Streptomyces</taxon>
    </lineage>
</organism>